<gene>
    <name evidence="1" type="ORF">PWN146_05361</name>
</gene>
<organism evidence="1">
    <name type="scientific">Serratia marcescens</name>
    <dbReference type="NCBI Taxonomy" id="615"/>
    <lineage>
        <taxon>Bacteria</taxon>
        <taxon>Pseudomonadati</taxon>
        <taxon>Pseudomonadota</taxon>
        <taxon>Gammaproteobacteria</taxon>
        <taxon>Enterobacterales</taxon>
        <taxon>Yersiniaceae</taxon>
        <taxon>Serratia</taxon>
    </lineage>
</organism>
<evidence type="ECO:0000313" key="1">
    <source>
        <dbReference type="EMBL" id="SAY46592.1"/>
    </source>
</evidence>
<name>A0A1C3HNI7_SERMA</name>
<proteinExistence type="predicted"/>
<dbReference type="AlphaFoldDB" id="A0A1C3HNI7"/>
<dbReference type="InterPro" id="IPR014113">
    <property type="entry name" value="T4SS_TrbC_subgr"/>
</dbReference>
<dbReference type="Pfam" id="PF09673">
    <property type="entry name" value="TrbC_Ftype"/>
    <property type="match status" value="1"/>
</dbReference>
<dbReference type="EMBL" id="LT575492">
    <property type="protein sequence ID" value="SAY46592.1"/>
    <property type="molecule type" value="Genomic_DNA"/>
</dbReference>
<protein>
    <submittedName>
        <fullName evidence="1">Type-F conjugative transfer system pilin assembly protein</fullName>
    </submittedName>
</protein>
<dbReference type="NCBIfam" id="TIGR02742">
    <property type="entry name" value="TrbC_Ftype"/>
    <property type="match status" value="1"/>
</dbReference>
<dbReference type="InterPro" id="IPR019106">
    <property type="entry name" value="T4SS_TrbC"/>
</dbReference>
<sequence>MPAALMLALGAQAEERSRPLDQTPDEVAYFVSFSIPEKSLVALLRAAQREKVPVYLRGLVNDDMKTTAQAVYQLENKYGVGSVNIDPLRFAHYGIASVPALVRRCGEKFDVVYGNLAVRDGLELIDARGECAKTRSTQQPQ</sequence>
<reference evidence="1" key="1">
    <citation type="submission" date="2016-05" db="EMBL/GenBank/DDBJ databases">
        <authorList>
            <person name="Lavstsen T."/>
            <person name="Jespersen J.S."/>
        </authorList>
    </citation>
    <scope>NUCLEOTIDE SEQUENCE</scope>
    <source>
        <strain evidence="1">PWN146_assembly</strain>
    </source>
</reference>
<accession>A0A1C3HNI7</accession>